<accession>A0A812P293</accession>
<dbReference type="InterPro" id="IPR036869">
    <property type="entry name" value="J_dom_sf"/>
</dbReference>
<feature type="compositionally biased region" description="Low complexity" evidence="1">
    <location>
        <begin position="182"/>
        <end position="202"/>
    </location>
</feature>
<comment type="caution">
    <text evidence="3">The sequence shown here is derived from an EMBL/GenBank/DDBJ whole genome shotgun (WGS) entry which is preliminary data.</text>
</comment>
<feature type="region of interest" description="Disordered" evidence="1">
    <location>
        <begin position="238"/>
        <end position="257"/>
    </location>
</feature>
<feature type="region of interest" description="Disordered" evidence="1">
    <location>
        <begin position="792"/>
        <end position="824"/>
    </location>
</feature>
<feature type="compositionally biased region" description="Basic and acidic residues" evidence="1">
    <location>
        <begin position="16"/>
        <end position="124"/>
    </location>
</feature>
<dbReference type="InterPro" id="IPR001623">
    <property type="entry name" value="DnaJ_domain"/>
</dbReference>
<dbReference type="CDD" id="cd06257">
    <property type="entry name" value="DnaJ"/>
    <property type="match status" value="1"/>
</dbReference>
<name>A0A812P293_9DINO</name>
<dbReference type="AlphaFoldDB" id="A0A812P293"/>
<sequence>MSYKGNKKWPGMVTSVRDRKAEKEKKEELLKRKREEEEREKALRKSQEEVARWLEQKGKFPEDEPPPIREKQIRRRPSPEREKVRRRTREDSYEDRRYTKDRDSASPEPIRERRATPEPQDSRRSQQGAGDASRGARRRFEEALREERLAAQGLEGGYEGYLGDYAEEVPDANEGRWISSTSSGKDPAAAASASTAGASSGGWVVTEEATQEYEAQKKQAAQEKKKRMEEEKRRKAKLANAFAFGNEDDDDKREQERIAAAKQAAQQWKQEMANKVRPNKADVQGTRPRIDMYTALKMIADFKRSCNGKAKPMPPEIVEATVPWKHFKPGLGAGHCDGGPDAIACHLVAVLGKGVWGERSKIEVDGAELCGDEAWFADASLRADLRAAVREAHREQKILIASPAEEVRRICEGSHLGPLHVLRLGGAHLGGYGEADIAYSYRQLSRALHPDKNPDIPEADKAFHRLSEAAEELRLGLQEQRRLVVWFSSATGQEVRDDLMERPQEPLFAEACRLLTVVCGVAGEGRVATVARTRALAAFATRHPGCRAPELMAMWFERPQLLEALGSPSLRTAYDCAAKRYRAQFLCLLGRALAAEVRRMGTGMPRDGWNQISRTFPELGLWQEFREQLYQRCWDDPCGPLPGLHGRERSRSRERPRRSRWARKWRVAMAAILPSGEDMAAPPTDPEAQKLAHVIWQDVSSWVKDGSGAEAKRALGLFRIDHQSAATFGREARDPRPGGQVGEWCFIPTSDLFLVIGEDLVGVTLEGLFADNAPGQKRLSLAECYRKRPTPVEALNEGAEEKGPPKKARGPAAPTLADLLSLGR</sequence>
<keyword evidence="4" id="KW-1185">Reference proteome</keyword>
<feature type="compositionally biased region" description="Basic and acidic residues" evidence="1">
    <location>
        <begin position="214"/>
        <end position="232"/>
    </location>
</feature>
<evidence type="ECO:0000259" key="2">
    <source>
        <dbReference type="PROSITE" id="PS50076"/>
    </source>
</evidence>
<reference evidence="3" key="1">
    <citation type="submission" date="2021-02" db="EMBL/GenBank/DDBJ databases">
        <authorList>
            <person name="Dougan E. K."/>
            <person name="Rhodes N."/>
            <person name="Thang M."/>
            <person name="Chan C."/>
        </authorList>
    </citation>
    <scope>NUCLEOTIDE SEQUENCE</scope>
</reference>
<gene>
    <name evidence="3" type="primary">slc43a2</name>
    <name evidence="3" type="ORF">SNAT2548_LOCUS17491</name>
</gene>
<dbReference type="PROSITE" id="PS50076">
    <property type="entry name" value="DNAJ_2"/>
    <property type="match status" value="1"/>
</dbReference>
<organism evidence="3 4">
    <name type="scientific">Symbiodinium natans</name>
    <dbReference type="NCBI Taxonomy" id="878477"/>
    <lineage>
        <taxon>Eukaryota</taxon>
        <taxon>Sar</taxon>
        <taxon>Alveolata</taxon>
        <taxon>Dinophyceae</taxon>
        <taxon>Suessiales</taxon>
        <taxon>Symbiodiniaceae</taxon>
        <taxon>Symbiodinium</taxon>
    </lineage>
</organism>
<proteinExistence type="predicted"/>
<dbReference type="Proteomes" id="UP000604046">
    <property type="component" value="Unassembled WGS sequence"/>
</dbReference>
<feature type="domain" description="J" evidence="2">
    <location>
        <begin position="417"/>
        <end position="488"/>
    </location>
</feature>
<feature type="region of interest" description="Disordered" evidence="1">
    <location>
        <begin position="1"/>
        <end position="144"/>
    </location>
</feature>
<dbReference type="EMBL" id="CAJNDS010002113">
    <property type="protein sequence ID" value="CAE7334407.1"/>
    <property type="molecule type" value="Genomic_DNA"/>
</dbReference>
<dbReference type="SUPFAM" id="SSF46565">
    <property type="entry name" value="Chaperone J-domain"/>
    <property type="match status" value="1"/>
</dbReference>
<dbReference type="Pfam" id="PF00226">
    <property type="entry name" value="DnaJ"/>
    <property type="match status" value="1"/>
</dbReference>
<evidence type="ECO:0000313" key="3">
    <source>
        <dbReference type="EMBL" id="CAE7334407.1"/>
    </source>
</evidence>
<dbReference type="OrthoDB" id="433504at2759"/>
<protein>
    <submittedName>
        <fullName evidence="3">Slc43a2 protein</fullName>
    </submittedName>
</protein>
<evidence type="ECO:0000256" key="1">
    <source>
        <dbReference type="SAM" id="MobiDB-lite"/>
    </source>
</evidence>
<dbReference type="Gene3D" id="1.10.287.110">
    <property type="entry name" value="DnaJ domain"/>
    <property type="match status" value="1"/>
</dbReference>
<feature type="region of interest" description="Disordered" evidence="1">
    <location>
        <begin position="173"/>
        <end position="232"/>
    </location>
</feature>
<evidence type="ECO:0000313" key="4">
    <source>
        <dbReference type="Proteomes" id="UP000604046"/>
    </source>
</evidence>